<dbReference type="AlphaFoldDB" id="D8JYA9"/>
<dbReference type="Pfam" id="PF01757">
    <property type="entry name" value="Acyl_transf_3"/>
    <property type="match status" value="1"/>
</dbReference>
<dbReference type="HOGENOM" id="CLU_066185_0_0_5"/>
<feature type="transmembrane region" description="Helical" evidence="2">
    <location>
        <begin position="208"/>
        <end position="228"/>
    </location>
</feature>
<dbReference type="GO" id="GO:0016020">
    <property type="term" value="C:membrane"/>
    <property type="evidence" value="ECO:0007669"/>
    <property type="project" value="TreeGrafter"/>
</dbReference>
<feature type="transmembrane region" description="Helical" evidence="2">
    <location>
        <begin position="156"/>
        <end position="172"/>
    </location>
</feature>
<keyword evidence="4" id="KW-0012">Acyltransferase</keyword>
<feature type="transmembrane region" description="Helical" evidence="2">
    <location>
        <begin position="234"/>
        <end position="254"/>
    </location>
</feature>
<dbReference type="RefSeq" id="WP_013217472.1">
    <property type="nucleotide sequence ID" value="NC_014313.1"/>
</dbReference>
<dbReference type="InterPro" id="IPR050879">
    <property type="entry name" value="Acyltransferase_3"/>
</dbReference>
<feature type="transmembrane region" description="Helical" evidence="2">
    <location>
        <begin position="31"/>
        <end position="51"/>
    </location>
</feature>
<dbReference type="KEGG" id="hdn:Hden_3522"/>
<feature type="region of interest" description="Disordered" evidence="1">
    <location>
        <begin position="351"/>
        <end position="373"/>
    </location>
</feature>
<dbReference type="EMBL" id="CP002083">
    <property type="protein sequence ID" value="ADJ25313.1"/>
    <property type="molecule type" value="Genomic_DNA"/>
</dbReference>
<keyword evidence="5" id="KW-1185">Reference proteome</keyword>
<feature type="transmembrane region" description="Helical" evidence="2">
    <location>
        <begin position="301"/>
        <end position="324"/>
    </location>
</feature>
<protein>
    <submittedName>
        <fullName evidence="4">Acyltransferase 3</fullName>
    </submittedName>
</protein>
<reference evidence="5" key="1">
    <citation type="journal article" date="2011" name="J. Bacteriol.">
        <title>Genome sequences of eight morphologically diverse alphaproteobacteria.</title>
        <authorList>
            <consortium name="US DOE Joint Genome Institute"/>
            <person name="Brown P.J."/>
            <person name="Kysela D.T."/>
            <person name="Buechlein A."/>
            <person name="Hemmerich C."/>
            <person name="Brun Y.V."/>
        </authorList>
    </citation>
    <scope>NUCLEOTIDE SEQUENCE [LARGE SCALE GENOMIC DNA]</scope>
    <source>
        <strain evidence="5">ATCC 51888 / DSM 1869 / NCIB 11706 / TK 0415</strain>
    </source>
</reference>
<sequence length="373" mass="41399">MGTYRLLLAAMVMSSHIGFLPVAGFNQGPVAVISFYLISGYVMTMLMQKHFSTVGRVPFFYIDRAARLLPQLYFYMLMALLLVSIAAVPVEYLSKCNAKTVALNFLVVPLDFFNHWKPLRDVGYCQLDPPAWSIGLEITFYLFAPAIVLLPKLTRVAAVISIAIFLYAWLGFVHVFVFGYSLLPGTLFMFLVGASFAKPDLIHRKLPLIVWLCAAIISAAVWNFPALAAEPLNYEIPIGLIIGIPALAALSRLATPDSASRWSALYRLDGLLGNYSYGVFLNHYLLIWLALLAGINLGDHLVAFALASLALSAFSFHVIEAPALKLRRAFRYKTETTTYSTFTKKRADWPNLRGGEPVGQRHVTAGRQDIPQT</sequence>
<dbReference type="Proteomes" id="UP000002033">
    <property type="component" value="Chromosome"/>
</dbReference>
<evidence type="ECO:0000256" key="1">
    <source>
        <dbReference type="SAM" id="MobiDB-lite"/>
    </source>
</evidence>
<keyword evidence="2" id="KW-0812">Transmembrane</keyword>
<keyword evidence="2" id="KW-1133">Transmembrane helix</keyword>
<dbReference type="OrthoDB" id="9796461at2"/>
<dbReference type="eggNOG" id="COG1835">
    <property type="taxonomic scope" value="Bacteria"/>
</dbReference>
<evidence type="ECO:0000313" key="4">
    <source>
        <dbReference type="EMBL" id="ADJ25313.1"/>
    </source>
</evidence>
<dbReference type="PANTHER" id="PTHR23028:SF53">
    <property type="entry name" value="ACYL_TRANSF_3 DOMAIN-CONTAINING PROTEIN"/>
    <property type="match status" value="1"/>
</dbReference>
<evidence type="ECO:0000259" key="3">
    <source>
        <dbReference type="Pfam" id="PF01757"/>
    </source>
</evidence>
<proteinExistence type="predicted"/>
<feature type="transmembrane region" description="Helical" evidence="2">
    <location>
        <begin position="275"/>
        <end position="295"/>
    </location>
</feature>
<feature type="domain" description="Acyltransferase 3" evidence="3">
    <location>
        <begin position="5"/>
        <end position="311"/>
    </location>
</feature>
<dbReference type="GO" id="GO:0000271">
    <property type="term" value="P:polysaccharide biosynthetic process"/>
    <property type="evidence" value="ECO:0007669"/>
    <property type="project" value="TreeGrafter"/>
</dbReference>
<dbReference type="GO" id="GO:0016747">
    <property type="term" value="F:acyltransferase activity, transferring groups other than amino-acyl groups"/>
    <property type="evidence" value="ECO:0007669"/>
    <property type="project" value="InterPro"/>
</dbReference>
<dbReference type="InterPro" id="IPR002656">
    <property type="entry name" value="Acyl_transf_3_dom"/>
</dbReference>
<accession>D8JYA9</accession>
<evidence type="ECO:0000256" key="2">
    <source>
        <dbReference type="SAM" id="Phobius"/>
    </source>
</evidence>
<evidence type="ECO:0000313" key="5">
    <source>
        <dbReference type="Proteomes" id="UP000002033"/>
    </source>
</evidence>
<feature type="transmembrane region" description="Helical" evidence="2">
    <location>
        <begin position="131"/>
        <end position="149"/>
    </location>
</feature>
<dbReference type="STRING" id="582899.Hden_3522"/>
<feature type="transmembrane region" description="Helical" evidence="2">
    <location>
        <begin position="178"/>
        <end position="196"/>
    </location>
</feature>
<feature type="transmembrane region" description="Helical" evidence="2">
    <location>
        <begin position="72"/>
        <end position="90"/>
    </location>
</feature>
<keyword evidence="4" id="KW-0808">Transferase</keyword>
<name>D8JYA9_HYPDA</name>
<gene>
    <name evidence="4" type="ordered locus">Hden_3522</name>
</gene>
<organism evidence="4 5">
    <name type="scientific">Hyphomicrobium denitrificans (strain ATCC 51888 / DSM 1869 / NCIMB 11706 / TK 0415)</name>
    <dbReference type="NCBI Taxonomy" id="582899"/>
    <lineage>
        <taxon>Bacteria</taxon>
        <taxon>Pseudomonadati</taxon>
        <taxon>Pseudomonadota</taxon>
        <taxon>Alphaproteobacteria</taxon>
        <taxon>Hyphomicrobiales</taxon>
        <taxon>Hyphomicrobiaceae</taxon>
        <taxon>Hyphomicrobium</taxon>
    </lineage>
</organism>
<keyword evidence="2" id="KW-0472">Membrane</keyword>
<dbReference type="PANTHER" id="PTHR23028">
    <property type="entry name" value="ACETYLTRANSFERASE"/>
    <property type="match status" value="1"/>
</dbReference>